<dbReference type="AlphaFoldDB" id="A0A2S8SXC4"/>
<protein>
    <recommendedName>
        <fullName evidence="7">Inorganic pyrophosphatase</fullName>
        <ecNumber evidence="7">3.6.1.1</ecNumber>
    </recommendedName>
    <alternativeName>
        <fullName evidence="7">Pyrophosphate phospho-hydrolase</fullName>
        <shortName evidence="7">PPase</shortName>
    </alternativeName>
</protein>
<comment type="similarity">
    <text evidence="7">Belongs to the PPase family.</text>
</comment>
<feature type="binding site" evidence="7">
    <location>
        <position position="71"/>
    </location>
    <ligand>
        <name>Mg(2+)</name>
        <dbReference type="ChEBI" id="CHEBI:18420"/>
        <label>2</label>
    </ligand>
</feature>
<sequence length="219" mass="25194">MNPWHDIDPRQKTPDTLDCVIEIPRGGRLKYELDKVTGLLRLDRVLYSAVFYPANYGFIPQTYCDDSDPLDILVLGHHEVVPMCIMTARPIGVMQMIDQDEEDDKIIAIHEHDPAYNHLRDISELPRHTLNELQRFFEDYKALELKKVRIERFKGCSDALSIIEKGFKLYDETFYRGGERINPVVHAVEAATRTPSMQARMEAAKRAAAHLEAPETQES</sequence>
<feature type="binding site" evidence="7">
    <location>
        <position position="103"/>
    </location>
    <ligand>
        <name>Mg(2+)</name>
        <dbReference type="ChEBI" id="CHEBI:18420"/>
        <label>1</label>
    </ligand>
</feature>
<dbReference type="HAMAP" id="MF_00209">
    <property type="entry name" value="Inorganic_PPase"/>
    <property type="match status" value="1"/>
</dbReference>
<feature type="binding site" evidence="7">
    <location>
        <position position="71"/>
    </location>
    <ligand>
        <name>Mg(2+)</name>
        <dbReference type="ChEBI" id="CHEBI:18420"/>
        <label>1</label>
    </ligand>
</feature>
<comment type="catalytic activity">
    <reaction evidence="6 7">
        <text>diphosphate + H2O = 2 phosphate + H(+)</text>
        <dbReference type="Rhea" id="RHEA:24576"/>
        <dbReference type="ChEBI" id="CHEBI:15377"/>
        <dbReference type="ChEBI" id="CHEBI:15378"/>
        <dbReference type="ChEBI" id="CHEBI:33019"/>
        <dbReference type="ChEBI" id="CHEBI:43474"/>
        <dbReference type="EC" id="3.6.1.1"/>
    </reaction>
</comment>
<name>A0A2S8SXC4_9BACT</name>
<evidence type="ECO:0000256" key="7">
    <source>
        <dbReference type="HAMAP-Rule" id="MF_00209"/>
    </source>
</evidence>
<keyword evidence="4 7" id="KW-0378">Hydrolase</keyword>
<dbReference type="SUPFAM" id="SSF50324">
    <property type="entry name" value="Inorganic pyrophosphatase"/>
    <property type="match status" value="1"/>
</dbReference>
<comment type="caution">
    <text evidence="8">The sequence shown here is derived from an EMBL/GenBank/DDBJ whole genome shotgun (WGS) entry which is preliminary data.</text>
</comment>
<dbReference type="InterPro" id="IPR008162">
    <property type="entry name" value="Pyrophosphatase"/>
</dbReference>
<keyword evidence="3 7" id="KW-0479">Metal-binding</keyword>
<comment type="subcellular location">
    <subcellularLocation>
        <location evidence="7">Cytoplasm</location>
    </subcellularLocation>
</comment>
<feature type="binding site" evidence="7">
    <location>
        <position position="44"/>
    </location>
    <ligand>
        <name>substrate</name>
    </ligand>
</feature>
<organism evidence="8 9">
    <name type="scientific">Abditibacterium utsteinense</name>
    <dbReference type="NCBI Taxonomy" id="1960156"/>
    <lineage>
        <taxon>Bacteria</taxon>
        <taxon>Pseudomonadati</taxon>
        <taxon>Abditibacteriota</taxon>
        <taxon>Abditibacteriia</taxon>
        <taxon>Abditibacteriales</taxon>
        <taxon>Abditibacteriaceae</taxon>
        <taxon>Abditibacterium</taxon>
    </lineage>
</organism>
<evidence type="ECO:0000313" key="9">
    <source>
        <dbReference type="Proteomes" id="UP000237684"/>
    </source>
</evidence>
<dbReference type="Proteomes" id="UP000237684">
    <property type="component" value="Unassembled WGS sequence"/>
</dbReference>
<evidence type="ECO:0000313" key="8">
    <source>
        <dbReference type="EMBL" id="PQV65444.1"/>
    </source>
</evidence>
<dbReference type="GO" id="GO:0004427">
    <property type="term" value="F:inorganic diphosphate phosphatase activity"/>
    <property type="evidence" value="ECO:0007669"/>
    <property type="project" value="UniProtKB-UniRule"/>
</dbReference>
<reference evidence="8 9" key="1">
    <citation type="journal article" date="2018" name="Syst. Appl. Microbiol.">
        <title>Abditibacterium utsteinense sp. nov., the first cultivated member of candidate phylum FBP, isolated from ice-free Antarctic soil samples.</title>
        <authorList>
            <person name="Tahon G."/>
            <person name="Tytgat B."/>
            <person name="Lebbe L."/>
            <person name="Carlier A."/>
            <person name="Willems A."/>
        </authorList>
    </citation>
    <scope>NUCLEOTIDE SEQUENCE [LARGE SCALE GENOMIC DNA]</scope>
    <source>
        <strain evidence="8 9">LMG 29911</strain>
    </source>
</reference>
<gene>
    <name evidence="7" type="primary">ppa</name>
    <name evidence="8" type="ORF">B1R32_101186</name>
</gene>
<evidence type="ECO:0000256" key="4">
    <source>
        <dbReference type="ARBA" id="ARBA00022801"/>
    </source>
</evidence>
<dbReference type="Gene3D" id="3.90.80.10">
    <property type="entry name" value="Inorganic pyrophosphatase"/>
    <property type="match status" value="1"/>
</dbReference>
<comment type="function">
    <text evidence="7">Catalyzes the hydrolysis of inorganic pyrophosphate (PPi) forming two phosphate ions.</text>
</comment>
<feature type="binding site" evidence="7">
    <location>
        <position position="30"/>
    </location>
    <ligand>
        <name>substrate</name>
    </ligand>
</feature>
<evidence type="ECO:0000256" key="6">
    <source>
        <dbReference type="ARBA" id="ARBA00047820"/>
    </source>
</evidence>
<feature type="binding site" evidence="7">
    <location>
        <position position="140"/>
    </location>
    <ligand>
        <name>substrate</name>
    </ligand>
</feature>
<dbReference type="GO" id="GO:0006796">
    <property type="term" value="P:phosphate-containing compound metabolic process"/>
    <property type="evidence" value="ECO:0007669"/>
    <property type="project" value="InterPro"/>
</dbReference>
<keyword evidence="5 7" id="KW-0460">Magnesium</keyword>
<feature type="binding site" evidence="7">
    <location>
        <position position="66"/>
    </location>
    <ligand>
        <name>Mg(2+)</name>
        <dbReference type="ChEBI" id="CHEBI:18420"/>
        <label>1</label>
    </ligand>
</feature>
<evidence type="ECO:0000256" key="5">
    <source>
        <dbReference type="ARBA" id="ARBA00022842"/>
    </source>
</evidence>
<dbReference type="RefSeq" id="WP_105482179.1">
    <property type="nucleotide sequence ID" value="NZ_NIGF01000001.1"/>
</dbReference>
<dbReference type="PROSITE" id="PS00387">
    <property type="entry name" value="PPASE"/>
    <property type="match status" value="1"/>
</dbReference>
<dbReference type="GO" id="GO:0005737">
    <property type="term" value="C:cytoplasm"/>
    <property type="evidence" value="ECO:0007669"/>
    <property type="project" value="UniProtKB-SubCell"/>
</dbReference>
<dbReference type="InParanoid" id="A0A2S8SXC4"/>
<dbReference type="EMBL" id="NIGF01000001">
    <property type="protein sequence ID" value="PQV65444.1"/>
    <property type="molecule type" value="Genomic_DNA"/>
</dbReference>
<feature type="binding site" evidence="7">
    <location>
        <position position="56"/>
    </location>
    <ligand>
        <name>substrate</name>
    </ligand>
</feature>
<dbReference type="Pfam" id="PF00719">
    <property type="entry name" value="Pyrophosphatase"/>
    <property type="match status" value="1"/>
</dbReference>
<evidence type="ECO:0000256" key="3">
    <source>
        <dbReference type="ARBA" id="ARBA00022723"/>
    </source>
</evidence>
<evidence type="ECO:0000256" key="1">
    <source>
        <dbReference type="ARBA" id="ARBA00001946"/>
    </source>
</evidence>
<evidence type="ECO:0000256" key="2">
    <source>
        <dbReference type="ARBA" id="ARBA00022490"/>
    </source>
</evidence>
<keyword evidence="2 7" id="KW-0963">Cytoplasm</keyword>
<accession>A0A2S8SXC4</accession>
<dbReference type="EC" id="3.6.1.1" evidence="7"/>
<dbReference type="PANTHER" id="PTHR10286">
    <property type="entry name" value="INORGANIC PYROPHOSPHATASE"/>
    <property type="match status" value="1"/>
</dbReference>
<dbReference type="CDD" id="cd00412">
    <property type="entry name" value="pyrophosphatase"/>
    <property type="match status" value="1"/>
</dbReference>
<keyword evidence="9" id="KW-1185">Reference proteome</keyword>
<comment type="subunit">
    <text evidence="7">Homohexamer.</text>
</comment>
<dbReference type="OrthoDB" id="5187599at2"/>
<dbReference type="GO" id="GO:0000287">
    <property type="term" value="F:magnesium ion binding"/>
    <property type="evidence" value="ECO:0007669"/>
    <property type="project" value="UniProtKB-UniRule"/>
</dbReference>
<dbReference type="FunFam" id="3.90.80.10:FF:000003">
    <property type="entry name" value="Inorganic pyrophosphatase"/>
    <property type="match status" value="1"/>
</dbReference>
<proteinExistence type="inferred from homology"/>
<comment type="cofactor">
    <cofactor evidence="1 7">
        <name>Mg(2+)</name>
        <dbReference type="ChEBI" id="CHEBI:18420"/>
    </cofactor>
</comment>
<dbReference type="InterPro" id="IPR036649">
    <property type="entry name" value="Pyrophosphatase_sf"/>
</dbReference>